<feature type="transmembrane region" description="Helical" evidence="6">
    <location>
        <begin position="383"/>
        <end position="404"/>
    </location>
</feature>
<dbReference type="Pfam" id="PF00083">
    <property type="entry name" value="Sugar_tr"/>
    <property type="match status" value="1"/>
</dbReference>
<feature type="transmembrane region" description="Helical" evidence="6">
    <location>
        <begin position="504"/>
        <end position="529"/>
    </location>
</feature>
<evidence type="ECO:0000313" key="8">
    <source>
        <dbReference type="EMBL" id="KAJ9596868.1"/>
    </source>
</evidence>
<evidence type="ECO:0000256" key="5">
    <source>
        <dbReference type="SAM" id="MobiDB-lite"/>
    </source>
</evidence>
<feature type="transmembrane region" description="Helical" evidence="6">
    <location>
        <begin position="294"/>
        <end position="313"/>
    </location>
</feature>
<dbReference type="Proteomes" id="UP001233999">
    <property type="component" value="Unassembled WGS sequence"/>
</dbReference>
<dbReference type="GO" id="GO:0016020">
    <property type="term" value="C:membrane"/>
    <property type="evidence" value="ECO:0007669"/>
    <property type="project" value="UniProtKB-SubCell"/>
</dbReference>
<dbReference type="CDD" id="cd17317">
    <property type="entry name" value="MFS_SLC22"/>
    <property type="match status" value="1"/>
</dbReference>
<reference evidence="8" key="2">
    <citation type="submission" date="2023-05" db="EMBL/GenBank/DDBJ databases">
        <authorList>
            <person name="Fouks B."/>
        </authorList>
    </citation>
    <scope>NUCLEOTIDE SEQUENCE</scope>
    <source>
        <strain evidence="8">Stay&amp;Tobe</strain>
        <tissue evidence="8">Testes</tissue>
    </source>
</reference>
<evidence type="ECO:0000256" key="1">
    <source>
        <dbReference type="ARBA" id="ARBA00004141"/>
    </source>
</evidence>
<keyword evidence="4 6" id="KW-0472">Membrane</keyword>
<dbReference type="InterPro" id="IPR020846">
    <property type="entry name" value="MFS_dom"/>
</dbReference>
<evidence type="ECO:0000256" key="4">
    <source>
        <dbReference type="ARBA" id="ARBA00023136"/>
    </source>
</evidence>
<keyword evidence="3 6" id="KW-1133">Transmembrane helix</keyword>
<evidence type="ECO:0000256" key="2">
    <source>
        <dbReference type="ARBA" id="ARBA00022692"/>
    </source>
</evidence>
<protein>
    <recommendedName>
        <fullName evidence="7">Major facilitator superfamily (MFS) profile domain-containing protein</fullName>
    </recommendedName>
</protein>
<keyword evidence="2 6" id="KW-0812">Transmembrane</keyword>
<organism evidence="8 9">
    <name type="scientific">Diploptera punctata</name>
    <name type="common">Pacific beetle cockroach</name>
    <dbReference type="NCBI Taxonomy" id="6984"/>
    <lineage>
        <taxon>Eukaryota</taxon>
        <taxon>Metazoa</taxon>
        <taxon>Ecdysozoa</taxon>
        <taxon>Arthropoda</taxon>
        <taxon>Hexapoda</taxon>
        <taxon>Insecta</taxon>
        <taxon>Pterygota</taxon>
        <taxon>Neoptera</taxon>
        <taxon>Polyneoptera</taxon>
        <taxon>Dictyoptera</taxon>
        <taxon>Blattodea</taxon>
        <taxon>Blaberoidea</taxon>
        <taxon>Blaberidae</taxon>
        <taxon>Diplopterinae</taxon>
        <taxon>Diploptera</taxon>
    </lineage>
</organism>
<name>A0AAD8AD10_DIPPU</name>
<keyword evidence="9" id="KW-1185">Reference proteome</keyword>
<proteinExistence type="predicted"/>
<dbReference type="EMBL" id="JASPKZ010001957">
    <property type="protein sequence ID" value="KAJ9596868.1"/>
    <property type="molecule type" value="Genomic_DNA"/>
</dbReference>
<reference evidence="8" key="1">
    <citation type="journal article" date="2023" name="IScience">
        <title>Live-bearing cockroach genome reveals convergent evolutionary mechanisms linked to viviparity in insects and beyond.</title>
        <authorList>
            <person name="Fouks B."/>
            <person name="Harrison M.C."/>
            <person name="Mikhailova A.A."/>
            <person name="Marchal E."/>
            <person name="English S."/>
            <person name="Carruthers M."/>
            <person name="Jennings E.C."/>
            <person name="Chiamaka E.L."/>
            <person name="Frigard R.A."/>
            <person name="Pippel M."/>
            <person name="Attardo G.M."/>
            <person name="Benoit J.B."/>
            <person name="Bornberg-Bauer E."/>
            <person name="Tobe S.S."/>
        </authorList>
    </citation>
    <scope>NUCLEOTIDE SEQUENCE</scope>
    <source>
        <strain evidence="8">Stay&amp;Tobe</strain>
    </source>
</reference>
<feature type="transmembrane region" description="Helical" evidence="6">
    <location>
        <begin position="469"/>
        <end position="492"/>
    </location>
</feature>
<dbReference type="InterPro" id="IPR005828">
    <property type="entry name" value="MFS_sugar_transport-like"/>
</dbReference>
<dbReference type="GO" id="GO:0022857">
    <property type="term" value="F:transmembrane transporter activity"/>
    <property type="evidence" value="ECO:0007669"/>
    <property type="project" value="InterPro"/>
</dbReference>
<dbReference type="PROSITE" id="PS50850">
    <property type="entry name" value="MFS"/>
    <property type="match status" value="1"/>
</dbReference>
<feature type="transmembrane region" description="Helical" evidence="6">
    <location>
        <begin position="444"/>
        <end position="463"/>
    </location>
</feature>
<feature type="transmembrane region" description="Helical" evidence="6">
    <location>
        <begin position="177"/>
        <end position="201"/>
    </location>
</feature>
<gene>
    <name evidence="8" type="ORF">L9F63_012124</name>
</gene>
<dbReference type="AlphaFoldDB" id="A0AAD8AD10"/>
<feature type="region of interest" description="Disordered" evidence="5">
    <location>
        <begin position="1"/>
        <end position="38"/>
    </location>
</feature>
<feature type="transmembrane region" description="Helical" evidence="6">
    <location>
        <begin position="416"/>
        <end position="437"/>
    </location>
</feature>
<evidence type="ECO:0000256" key="6">
    <source>
        <dbReference type="SAM" id="Phobius"/>
    </source>
</evidence>
<feature type="transmembrane region" description="Helical" evidence="6">
    <location>
        <begin position="208"/>
        <end position="226"/>
    </location>
</feature>
<dbReference type="InterPro" id="IPR036259">
    <property type="entry name" value="MFS_trans_sf"/>
</dbReference>
<feature type="transmembrane region" description="Helical" evidence="6">
    <location>
        <begin position="232"/>
        <end position="256"/>
    </location>
</feature>
<feature type="domain" description="Major facilitator superfamily (MFS) profile" evidence="7">
    <location>
        <begin position="139"/>
        <end position="557"/>
    </location>
</feature>
<evidence type="ECO:0000259" key="7">
    <source>
        <dbReference type="PROSITE" id="PS50850"/>
    </source>
</evidence>
<feature type="transmembrane region" description="Helical" evidence="6">
    <location>
        <begin position="535"/>
        <end position="552"/>
    </location>
</feature>
<accession>A0AAD8AD10</accession>
<evidence type="ECO:0000256" key="3">
    <source>
        <dbReference type="ARBA" id="ARBA00022989"/>
    </source>
</evidence>
<evidence type="ECO:0000313" key="9">
    <source>
        <dbReference type="Proteomes" id="UP001233999"/>
    </source>
</evidence>
<dbReference type="SUPFAM" id="SSF103473">
    <property type="entry name" value="MFS general substrate transporter"/>
    <property type="match status" value="1"/>
</dbReference>
<comment type="caution">
    <text evidence="8">The sequence shown here is derived from an EMBL/GenBank/DDBJ whole genome shotgun (WGS) entry which is preliminary data.</text>
</comment>
<dbReference type="PANTHER" id="PTHR24064">
    <property type="entry name" value="SOLUTE CARRIER FAMILY 22 MEMBER"/>
    <property type="match status" value="1"/>
</dbReference>
<feature type="transmembrane region" description="Helical" evidence="6">
    <location>
        <begin position="268"/>
        <end position="288"/>
    </location>
</feature>
<comment type="subcellular location">
    <subcellularLocation>
        <location evidence="1">Membrane</location>
        <topology evidence="1">Multi-pass membrane protein</topology>
    </subcellularLocation>
</comment>
<sequence length="570" mass="63132">MSREIITKWSEQDAAGSRDSGNFPASPEAPPPTGKKKMDFDDILEEIGEFGRYQITNYILICLPVLFSAANSLTYVFTAGVPNYRCKVPGCDNETDPEYSGKWVEEAIPLSSHNPYNEQGFVPDQCNMYVPYGNVTNMTCPLGHFSKNVSKCDSWVYEHNEWTILGQWEITCLANQWMLSLVGTVHFAGILMGTVTFGLLADRFGRKQIFVFCILLMSVTGIAQAISPSYVVFQVFVFINALGTAGVYPLAFIIGVELVGRKKREMSGIILNYFYAIGEAGIALVAWLSKDWMIIQLVVSAPPAIFVVYYWLVPESVRWLLAKNKNRKAEKIIKKAARMNKVVLSERLLSTFDEDNLVKDPEEDDDSMGTWQTTVQICKSKKLVFRSLNLFYNWAANAFVYYGLSVNSTSLGGNKYLNFALVALAEIPGYTLAWIAMNKIGRRWSLVGSMLICGITCMTAAFIPQDARWAVVTLFLIGKIGITCSFGVIVVYTAELYPTIMRSVGVGTSSTVARIGAMVAPFAPLLAIYMEELPLILFGVVSFTAGALALLFPETLGARLPDTVEELQAL</sequence>
<dbReference type="Gene3D" id="1.20.1250.20">
    <property type="entry name" value="MFS general substrate transporter like domains"/>
    <property type="match status" value="1"/>
</dbReference>